<feature type="transmembrane region" description="Helical" evidence="1">
    <location>
        <begin position="152"/>
        <end position="172"/>
    </location>
</feature>
<feature type="transmembrane region" description="Helical" evidence="1">
    <location>
        <begin position="631"/>
        <end position="648"/>
    </location>
</feature>
<dbReference type="STRING" id="1231391.GCA_000308195_00032"/>
<evidence type="ECO:0000256" key="1">
    <source>
        <dbReference type="SAM" id="Phobius"/>
    </source>
</evidence>
<feature type="transmembrane region" description="Helical" evidence="1">
    <location>
        <begin position="472"/>
        <end position="489"/>
    </location>
</feature>
<feature type="transmembrane region" description="Helical" evidence="1">
    <location>
        <begin position="293"/>
        <end position="310"/>
    </location>
</feature>
<dbReference type="Pfam" id="PF09925">
    <property type="entry name" value="DUF2157"/>
    <property type="match status" value="1"/>
</dbReference>
<dbReference type="EMBL" id="QEKO01000005">
    <property type="protein sequence ID" value="PVY60981.1"/>
    <property type="molecule type" value="Genomic_DNA"/>
</dbReference>
<feature type="transmembrane region" description="Helical" evidence="1">
    <location>
        <begin position="699"/>
        <end position="717"/>
    </location>
</feature>
<organism evidence="4 5">
    <name type="scientific">Pusillimonas noertemannii</name>
    <dbReference type="NCBI Taxonomy" id="305977"/>
    <lineage>
        <taxon>Bacteria</taxon>
        <taxon>Pseudomonadati</taxon>
        <taxon>Pseudomonadota</taxon>
        <taxon>Betaproteobacteria</taxon>
        <taxon>Burkholderiales</taxon>
        <taxon>Alcaligenaceae</taxon>
        <taxon>Pusillimonas</taxon>
    </lineage>
</organism>
<keyword evidence="1" id="KW-1133">Transmembrane helix</keyword>
<feature type="transmembrane region" description="Helical" evidence="1">
    <location>
        <begin position="537"/>
        <end position="555"/>
    </location>
</feature>
<gene>
    <name evidence="4" type="ORF">C7440_3143</name>
</gene>
<comment type="caution">
    <text evidence="4">The sequence shown here is derived from an EMBL/GenBank/DDBJ whole genome shotgun (WGS) entry which is preliminary data.</text>
</comment>
<proteinExistence type="predicted"/>
<name>A0A2U1CJ05_9BURK</name>
<dbReference type="InterPro" id="IPR025513">
    <property type="entry name" value="DUF4401"/>
</dbReference>
<feature type="domain" description="DUF2157" evidence="2">
    <location>
        <begin position="22"/>
        <end position="148"/>
    </location>
</feature>
<sequence length="874" mass="93135">MGVRSYGRRRCKVTKQLRAGTESAKGRLNFLYRAAAGLACLLLASAGICWVAANWDQASSVQKLAGAQLLLAVLVLAALWRARGRHARHAGGAGRGNHNFTATAHLAGLAGVAVGALLALIGQIYQTGADAWQLFLAWAILLIPWLLTQHTVFLGLLFAVVLNAALGLYLGVHDGGIWHSFGGWAGPALLAALLNAFLLAGWERFIAYFGDGWRIGPRVLATAIAAWLVVAAFTGIESRSGPIGLSVIGWAALVVMYLAYTRLRHDLAIVSLAALAAFVLLVLPLLYWVGSEAGLLLVVLVLLAAMAVGLRKLGQLLRARAVKSDPWYVSAFRLVAMGITAVLLIVFLLLTLDFDVEFLWVPGLALCFIGIAAWRWGGSDVLRELGLTAMTAGLLLSGGSFFALHEDGSGVAVYALLVLGVALYSLAGNAAFRFIAAFFVLGMVTVMTWPHGSWEDALFDAGRALGEAPLPAYLRMWWFSLGGALVLLLGRGEHTGRRWRPLGWALVFLAQITVWQTPAPQPASIAQAWQLDPSVVVIWLACAALPVAALAAVVWRKPALPMAIRIGAPLALAIAAAGWMGAPGVSLALLWLVIGFAMSHRSLMGFGVLALLAYLAHFYYLLDSSLLHKSFVLGATGAWLLASAWVLRRSQGARRDALTRADSAAGAAAGVAGDAGGAAGAAGAGAPVHGKASILWRRGGLVTGLLLVLVVANAGIYEREQILDHGRRVVLELAPVDPRSLMQGDYMRLNFDVANQVQAMLARTSDPLLQDIERRRGGLLVLRPDAQGVHQLVAIRAAQGNGPAQENGNGQEDVFLEFRLRGGQVRVVTDAWFFPEGQAAHFEQARYGEFRVDEEGAGLLTGLLDKTLQPLARR</sequence>
<feature type="transmembrane region" description="Helical" evidence="1">
    <location>
        <begin position="567"/>
        <end position="597"/>
    </location>
</feature>
<dbReference type="InterPro" id="IPR018677">
    <property type="entry name" value="DUF2157"/>
</dbReference>
<keyword evidence="5" id="KW-1185">Reference proteome</keyword>
<feature type="transmembrane region" description="Helical" evidence="1">
    <location>
        <begin position="385"/>
        <end position="405"/>
    </location>
</feature>
<feature type="transmembrane region" description="Helical" evidence="1">
    <location>
        <begin position="131"/>
        <end position="147"/>
    </location>
</feature>
<keyword evidence="1" id="KW-0472">Membrane</keyword>
<dbReference type="InterPro" id="IPR025833">
    <property type="entry name" value="GDYXXLXY"/>
</dbReference>
<dbReference type="AlphaFoldDB" id="A0A2U1CJ05"/>
<protein>
    <submittedName>
        <fullName evidence="4">Putative membrane protein</fullName>
    </submittedName>
</protein>
<accession>A0A2U1CJ05</accession>
<feature type="transmembrane region" description="Helical" evidence="1">
    <location>
        <begin position="434"/>
        <end position="452"/>
    </location>
</feature>
<dbReference type="Pfam" id="PF14351">
    <property type="entry name" value="DUF4401"/>
    <property type="match status" value="1"/>
</dbReference>
<evidence type="ECO:0000259" key="3">
    <source>
        <dbReference type="Pfam" id="PF14351"/>
    </source>
</evidence>
<feature type="transmembrane region" description="Helical" evidence="1">
    <location>
        <begin position="242"/>
        <end position="260"/>
    </location>
</feature>
<dbReference type="Proteomes" id="UP000246145">
    <property type="component" value="Unassembled WGS sequence"/>
</dbReference>
<feature type="transmembrane region" description="Helical" evidence="1">
    <location>
        <begin position="65"/>
        <end position="82"/>
    </location>
</feature>
<feature type="transmembrane region" description="Helical" evidence="1">
    <location>
        <begin position="331"/>
        <end position="352"/>
    </location>
</feature>
<reference evidence="4 5" key="1">
    <citation type="submission" date="2018-04" db="EMBL/GenBank/DDBJ databases">
        <title>Genomic Encyclopedia of Type Strains, Phase IV (KMG-IV): sequencing the most valuable type-strain genomes for metagenomic binning, comparative biology and taxonomic classification.</title>
        <authorList>
            <person name="Goeker M."/>
        </authorList>
    </citation>
    <scope>NUCLEOTIDE SEQUENCE [LARGE SCALE GENOMIC DNA]</scope>
    <source>
        <strain evidence="4 5">DSM 10065</strain>
    </source>
</reference>
<evidence type="ECO:0000313" key="5">
    <source>
        <dbReference type="Proteomes" id="UP000246145"/>
    </source>
</evidence>
<keyword evidence="1" id="KW-0812">Transmembrane</keyword>
<feature type="transmembrane region" description="Helical" evidence="1">
    <location>
        <begin position="358"/>
        <end position="378"/>
    </location>
</feature>
<evidence type="ECO:0000313" key="4">
    <source>
        <dbReference type="EMBL" id="PVY60981.1"/>
    </source>
</evidence>
<feature type="transmembrane region" description="Helical" evidence="1">
    <location>
        <begin position="30"/>
        <end position="53"/>
    </location>
</feature>
<feature type="transmembrane region" description="Helical" evidence="1">
    <location>
        <begin position="103"/>
        <end position="125"/>
    </location>
</feature>
<feature type="transmembrane region" description="Helical" evidence="1">
    <location>
        <begin position="184"/>
        <end position="207"/>
    </location>
</feature>
<feature type="transmembrane region" description="Helical" evidence="1">
    <location>
        <begin position="219"/>
        <end position="236"/>
    </location>
</feature>
<feature type="domain" description="DUF4401" evidence="3">
    <location>
        <begin position="326"/>
        <end position="649"/>
    </location>
</feature>
<feature type="transmembrane region" description="Helical" evidence="1">
    <location>
        <begin position="411"/>
        <end position="427"/>
    </location>
</feature>
<feature type="transmembrane region" description="Helical" evidence="1">
    <location>
        <begin position="603"/>
        <end position="622"/>
    </location>
</feature>
<evidence type="ECO:0000259" key="2">
    <source>
        <dbReference type="Pfam" id="PF09925"/>
    </source>
</evidence>
<dbReference type="Pfam" id="PF14345">
    <property type="entry name" value="GDYXXLXY"/>
    <property type="match status" value="1"/>
</dbReference>
<feature type="transmembrane region" description="Helical" evidence="1">
    <location>
        <begin position="267"/>
        <end position="287"/>
    </location>
</feature>